<comment type="caution">
    <text evidence="4">The sequence shown here is derived from an EMBL/GenBank/DDBJ whole genome shotgun (WGS) entry which is preliminary data.</text>
</comment>
<feature type="domain" description="Carboxylesterase type B" evidence="3">
    <location>
        <begin position="213"/>
        <end position="525"/>
    </location>
</feature>
<evidence type="ECO:0000313" key="5">
    <source>
        <dbReference type="Proteomes" id="UP001165427"/>
    </source>
</evidence>
<dbReference type="SUPFAM" id="SSF53474">
    <property type="entry name" value="alpha/beta-Hydrolases"/>
    <property type="match status" value="2"/>
</dbReference>
<feature type="domain" description="Carboxylesterase type B" evidence="3">
    <location>
        <begin position="1148"/>
        <end position="1238"/>
    </location>
</feature>
<organism evidence="4 5">
    <name type="scientific">Desulfatitalea alkaliphila</name>
    <dbReference type="NCBI Taxonomy" id="2929485"/>
    <lineage>
        <taxon>Bacteria</taxon>
        <taxon>Pseudomonadati</taxon>
        <taxon>Thermodesulfobacteriota</taxon>
        <taxon>Desulfobacteria</taxon>
        <taxon>Desulfobacterales</taxon>
        <taxon>Desulfosarcinaceae</taxon>
        <taxon>Desulfatitalea</taxon>
    </lineage>
</organism>
<protein>
    <submittedName>
        <fullName evidence="4">Carboxylesterase family protein</fullName>
    </submittedName>
</protein>
<proteinExistence type="inferred from homology"/>
<comment type="similarity">
    <text evidence="1">Belongs to the type-B carboxylesterase/lipase family.</text>
</comment>
<dbReference type="RefSeq" id="WP_246904067.1">
    <property type="nucleotide sequence ID" value="NZ_JALJRB010000005.1"/>
</dbReference>
<feature type="domain" description="Carboxylesterase type B" evidence="3">
    <location>
        <begin position="539"/>
        <end position="638"/>
    </location>
</feature>
<sequence length="1243" mass="133988">MRKSFNRSFPRGKCGIRFSVLFLGLVLIIASGCSSSSDPDPPSGGPTLSGVFLDSPVQGLSYSTRGYEGVTDEDGTFRYFKNGDAVTFSIGDFVIGTASAQEVVTPVDIVEGAVDSTNLQVTNIVRLLQTLDADGDLNNGMQITEDIAGIVSAAGQIDFNQSSENFTNDPIVMDLLADLNAANVFLDANPIPRSLKTATQALDHLEASRSDRVVVETSYGMLRGYGATDDTWQWLGVPYAQPPVGDLRWRPPQPPAPWEGVREATAWGNQAPSPPTWVVYGEGGMSEDCLYLNITAPRDAENLPVMVWLHGGGFRVLTGNTKLYNNPDSLPTKGVVLVTVNHRLGPFGYLAHPALSEESGYSGSGNYGQMDLVAALEWVQANIEAFGGNPGNVTIFGQSGGGGKVHFLLASPLATGLFHKAIVQSSRYTCPTQQITLEQAEAYGASLSAALGVDDADDVLAAMRSRSWVEIEAVSRSVPGWAELMPNVDGWYLPDTLRNIFEAGLQNDVPVLEGITQADNPHNLEVFPRELPWMADNFESDVFAFVFSRVTDAAAEQGFLTPHSGELPYVFNRSIPIIGHDPSMPIEWTDADEQIADTMMTMWTNFARTGNPGIPGEVDWQPLTSAAEEFLEIAQDGTIAMRNGLMEGFALTGVFANSPVSGLSYSTPRLVAARTDASGTFRYMPGEAVTFLVGGVPLGTAPGVDEITPVDLVPSGDISDQEVINIARLLQTLDADGDNNNGIQIPSAIHDVVASEARAIVFNQAAAAFATDPNVTELLSDLNDAEVFTDANPRARTLKPAVEARDQLVASLSDRITIETTQGALRGYGPNANTWQWLGIPYAQPPVGDLRWRPPQPLAPWTGVREATAWGNQAPQNPALRTYLDGRGAISEDCLHLNITAPRGASDLPVMVWFHGGAFTILTANTPLYNNPAGITDKDVVLVSVNHRLGALGYLAHPWLAAETVYEGSGNYGQMDLIVALEWIQENIAMFGGDPDNVTIFGQSGGGGKVVSLMMSPMAQGLFHKAISMAGQYVPDPVSTPESVKANSEALGEMLFGLLGVASIEEARALPWTAIIQAEIANDIDRGVYRPTVDDHYASKTSYDSIVDGLPSDVPFMSGCTSEDNAHLIDGLIASMPFRADHVAENQYVYKFSRGALPIVHGAELQYLFNYPSHLYTPGQDEWWTAEDREVAEATMDMWSNFAKTGDPSLAEFEWPPYTTANDTYVRIDAPLEVRTGLAEAWD</sequence>
<evidence type="ECO:0000256" key="1">
    <source>
        <dbReference type="ARBA" id="ARBA00005964"/>
    </source>
</evidence>
<dbReference type="Proteomes" id="UP001165427">
    <property type="component" value="Unassembled WGS sequence"/>
</dbReference>
<keyword evidence="2" id="KW-0378">Hydrolase</keyword>
<keyword evidence="5" id="KW-1185">Reference proteome</keyword>
<evidence type="ECO:0000313" key="4">
    <source>
        <dbReference type="EMBL" id="MCJ8500208.1"/>
    </source>
</evidence>
<dbReference type="InterPro" id="IPR050309">
    <property type="entry name" value="Type-B_Carboxylest/Lipase"/>
</dbReference>
<dbReference type="InterPro" id="IPR002018">
    <property type="entry name" value="CarbesteraseB"/>
</dbReference>
<dbReference type="Pfam" id="PF00135">
    <property type="entry name" value="COesterase"/>
    <property type="match status" value="4"/>
</dbReference>
<dbReference type="Gene3D" id="3.40.50.1820">
    <property type="entry name" value="alpha/beta hydrolase"/>
    <property type="match status" value="4"/>
</dbReference>
<dbReference type="PROSITE" id="PS00122">
    <property type="entry name" value="CARBOXYLESTERASE_B_1"/>
    <property type="match status" value="2"/>
</dbReference>
<dbReference type="PROSITE" id="PS51257">
    <property type="entry name" value="PROKAR_LIPOPROTEIN"/>
    <property type="match status" value="1"/>
</dbReference>
<accession>A0AA41R210</accession>
<evidence type="ECO:0000259" key="3">
    <source>
        <dbReference type="Pfam" id="PF00135"/>
    </source>
</evidence>
<feature type="domain" description="Carboxylesterase type B" evidence="3">
    <location>
        <begin position="817"/>
        <end position="1130"/>
    </location>
</feature>
<dbReference type="AlphaFoldDB" id="A0AA41R210"/>
<dbReference type="InterPro" id="IPR029058">
    <property type="entry name" value="AB_hydrolase_fold"/>
</dbReference>
<evidence type="ECO:0000256" key="2">
    <source>
        <dbReference type="ARBA" id="ARBA00022801"/>
    </source>
</evidence>
<gene>
    <name evidence="4" type="ORF">MRX98_06440</name>
</gene>
<dbReference type="InterPro" id="IPR019826">
    <property type="entry name" value="Carboxylesterase_B_AS"/>
</dbReference>
<dbReference type="PANTHER" id="PTHR11559">
    <property type="entry name" value="CARBOXYLESTERASE"/>
    <property type="match status" value="1"/>
</dbReference>
<name>A0AA41R210_9BACT</name>
<dbReference type="EMBL" id="JALJRB010000005">
    <property type="protein sequence ID" value="MCJ8500208.1"/>
    <property type="molecule type" value="Genomic_DNA"/>
</dbReference>
<reference evidence="4" key="1">
    <citation type="submission" date="2022-04" db="EMBL/GenBank/DDBJ databases">
        <title>Desulfatitalea alkaliphila sp. nov., a novel anaerobic sulfate-reducing bacterium isolated from terrestrial mud volcano, Taman Peninsula, Russia.</title>
        <authorList>
            <person name="Khomyakova M.A."/>
            <person name="Merkel A.Y."/>
            <person name="Slobodkin A.I."/>
        </authorList>
    </citation>
    <scope>NUCLEOTIDE SEQUENCE</scope>
    <source>
        <strain evidence="4">M08but</strain>
    </source>
</reference>
<dbReference type="GO" id="GO:0016787">
    <property type="term" value="F:hydrolase activity"/>
    <property type="evidence" value="ECO:0007669"/>
    <property type="project" value="UniProtKB-KW"/>
</dbReference>